<keyword evidence="2" id="KW-1185">Reference proteome</keyword>
<dbReference type="RefSeq" id="WP_103424795.1">
    <property type="nucleotide sequence ID" value="NZ_CP026309.1"/>
</dbReference>
<accession>A0A2I8VGP3</accession>
<dbReference type="Pfam" id="PF05402">
    <property type="entry name" value="PqqD"/>
    <property type="match status" value="1"/>
</dbReference>
<dbReference type="Gene3D" id="1.10.10.1150">
    <property type="entry name" value="Coenzyme PQQ synthesis protein D (PqqD)"/>
    <property type="match status" value="1"/>
</dbReference>
<evidence type="ECO:0000313" key="1">
    <source>
        <dbReference type="EMBL" id="AUV81107.1"/>
    </source>
</evidence>
<evidence type="ECO:0000313" key="2">
    <source>
        <dbReference type="Proteomes" id="UP000236584"/>
    </source>
</evidence>
<dbReference type="EMBL" id="CP026309">
    <property type="protein sequence ID" value="AUV81107.1"/>
    <property type="molecule type" value="Genomic_DNA"/>
</dbReference>
<sequence>MSITDRSVVVATQNHVSADVGGEQVVLHPETGQYHGLSDVAYAIWTHIQEPASVAEIHRLLLEEYDVGAEECRRDLVAFVDELVTARLATVE</sequence>
<name>A0A2I8VGP3_9EURY</name>
<dbReference type="Proteomes" id="UP000236584">
    <property type="component" value="Chromosome"/>
</dbReference>
<gene>
    <name evidence="1" type="ORF">C2R22_05060</name>
</gene>
<protein>
    <submittedName>
        <fullName evidence="1">PqqD family protein</fullName>
    </submittedName>
</protein>
<reference evidence="1 2" key="1">
    <citation type="submission" date="2018-01" db="EMBL/GenBank/DDBJ databases">
        <title>Complete genome sequence of Salinigranum rubrum GX10T, an extremely halophilic archaeon isolated from a marine solar saltern.</title>
        <authorList>
            <person name="Han S."/>
        </authorList>
    </citation>
    <scope>NUCLEOTIDE SEQUENCE [LARGE SCALE GENOMIC DNA]</scope>
    <source>
        <strain evidence="1 2">GX10</strain>
    </source>
</reference>
<dbReference type="GeneID" id="35591436"/>
<dbReference type="InterPro" id="IPR041881">
    <property type="entry name" value="PqqD_sf"/>
</dbReference>
<proteinExistence type="predicted"/>
<dbReference type="KEGG" id="srub:C2R22_05060"/>
<dbReference type="AlphaFoldDB" id="A0A2I8VGP3"/>
<dbReference type="OrthoDB" id="71214at2157"/>
<dbReference type="InterPro" id="IPR008792">
    <property type="entry name" value="PQQD"/>
</dbReference>
<organism evidence="1 2">
    <name type="scientific">Salinigranum rubrum</name>
    <dbReference type="NCBI Taxonomy" id="755307"/>
    <lineage>
        <taxon>Archaea</taxon>
        <taxon>Methanobacteriati</taxon>
        <taxon>Methanobacteriota</taxon>
        <taxon>Stenosarchaea group</taxon>
        <taxon>Halobacteria</taxon>
        <taxon>Halobacteriales</taxon>
        <taxon>Haloferacaceae</taxon>
        <taxon>Salinigranum</taxon>
    </lineage>
</organism>